<organism evidence="1 2">
    <name type="scientific">Desulfatitalea alkaliphila</name>
    <dbReference type="NCBI Taxonomy" id="2929485"/>
    <lineage>
        <taxon>Bacteria</taxon>
        <taxon>Pseudomonadati</taxon>
        <taxon>Thermodesulfobacteriota</taxon>
        <taxon>Desulfobacteria</taxon>
        <taxon>Desulfobacterales</taxon>
        <taxon>Desulfosarcinaceae</taxon>
        <taxon>Desulfatitalea</taxon>
    </lineage>
</organism>
<proteinExistence type="predicted"/>
<reference evidence="1" key="1">
    <citation type="submission" date="2022-04" db="EMBL/GenBank/DDBJ databases">
        <title>Desulfatitalea alkaliphila sp. nov., a novel anaerobic sulfate-reducing bacterium isolated from terrestrial mud volcano, Taman Peninsula, Russia.</title>
        <authorList>
            <person name="Khomyakova M.A."/>
            <person name="Merkel A.Y."/>
            <person name="Slobodkin A.I."/>
        </authorList>
    </citation>
    <scope>NUCLEOTIDE SEQUENCE</scope>
    <source>
        <strain evidence="1">M08but</strain>
    </source>
</reference>
<evidence type="ECO:0000313" key="2">
    <source>
        <dbReference type="Proteomes" id="UP001165427"/>
    </source>
</evidence>
<dbReference type="RefSeq" id="WP_246903137.1">
    <property type="nucleotide sequence ID" value="NZ_JALJRB010000003.1"/>
</dbReference>
<comment type="caution">
    <text evidence="1">The sequence shown here is derived from an EMBL/GenBank/DDBJ whole genome shotgun (WGS) entry which is preliminary data.</text>
</comment>
<name>A0AA41R5S4_9BACT</name>
<dbReference type="AlphaFoldDB" id="A0AA41R5S4"/>
<keyword evidence="2" id="KW-1185">Reference proteome</keyword>
<dbReference type="EMBL" id="JALJRB010000003">
    <property type="protein sequence ID" value="MCJ8499688.1"/>
    <property type="molecule type" value="Genomic_DNA"/>
</dbReference>
<gene>
    <name evidence="1" type="ORF">MRX98_03805</name>
</gene>
<protein>
    <submittedName>
        <fullName evidence="1">Uncharacterized protein</fullName>
    </submittedName>
</protein>
<accession>A0AA41R5S4</accession>
<evidence type="ECO:0000313" key="1">
    <source>
        <dbReference type="EMBL" id="MCJ8499688.1"/>
    </source>
</evidence>
<dbReference type="Proteomes" id="UP001165427">
    <property type="component" value="Unassembled WGS sequence"/>
</dbReference>
<sequence length="119" mass="13236">MKTREAIISFSQGEKVKSGLIWCSHCVQIMQNLPMPEQQGAQRVLQGLIAMIANEAQVARQVSGDAVWLEVDKHLNNARVMVDSGIGQEADFHFTQALSQVNRISQRAMTHLMDEGLMS</sequence>